<dbReference type="PANTHER" id="PTHR32089">
    <property type="entry name" value="METHYL-ACCEPTING CHEMOTAXIS PROTEIN MCPB"/>
    <property type="match status" value="1"/>
</dbReference>
<dbReference type="PROSITE" id="PS50885">
    <property type="entry name" value="HAMP"/>
    <property type="match status" value="1"/>
</dbReference>
<dbReference type="InterPro" id="IPR003660">
    <property type="entry name" value="HAMP_dom"/>
</dbReference>
<feature type="transmembrane region" description="Helical" evidence="8">
    <location>
        <begin position="313"/>
        <end position="332"/>
    </location>
</feature>
<dbReference type="PROSITE" id="PS50111">
    <property type="entry name" value="CHEMOTAXIS_TRANSDUC_2"/>
    <property type="match status" value="1"/>
</dbReference>
<evidence type="ECO:0000259" key="9">
    <source>
        <dbReference type="PROSITE" id="PS50111"/>
    </source>
</evidence>
<comment type="similarity">
    <text evidence="6">Belongs to the methyl-accepting chemotaxis (MCP) protein family.</text>
</comment>
<dbReference type="SMART" id="SM00283">
    <property type="entry name" value="MA"/>
    <property type="match status" value="1"/>
</dbReference>
<keyword evidence="2 8" id="KW-0812">Transmembrane</keyword>
<dbReference type="RefSeq" id="WP_354007657.1">
    <property type="nucleotide sequence ID" value="NZ_JBEWTA010000001.1"/>
</dbReference>
<dbReference type="PANTHER" id="PTHR32089:SF119">
    <property type="entry name" value="METHYL-ACCEPTING CHEMOTAXIS PROTEIN CTPL"/>
    <property type="match status" value="1"/>
</dbReference>
<comment type="subcellular location">
    <subcellularLocation>
        <location evidence="1">Membrane</location>
        <topology evidence="1">Multi-pass membrane protein</topology>
    </subcellularLocation>
</comment>
<evidence type="ECO:0000259" key="10">
    <source>
        <dbReference type="PROSITE" id="PS50885"/>
    </source>
</evidence>
<keyword evidence="5 7" id="KW-0807">Transducer</keyword>
<dbReference type="Gene3D" id="1.10.287.950">
    <property type="entry name" value="Methyl-accepting chemotaxis protein"/>
    <property type="match status" value="1"/>
</dbReference>
<proteinExistence type="inferred from homology"/>
<dbReference type="EMBL" id="JBEWTB010000002">
    <property type="protein sequence ID" value="MET4757506.1"/>
    <property type="molecule type" value="Genomic_DNA"/>
</dbReference>
<evidence type="ECO:0000256" key="4">
    <source>
        <dbReference type="ARBA" id="ARBA00023136"/>
    </source>
</evidence>
<evidence type="ECO:0000256" key="2">
    <source>
        <dbReference type="ARBA" id="ARBA00022692"/>
    </source>
</evidence>
<evidence type="ECO:0000313" key="12">
    <source>
        <dbReference type="Proteomes" id="UP001549366"/>
    </source>
</evidence>
<evidence type="ECO:0000313" key="11">
    <source>
        <dbReference type="EMBL" id="MET4757506.1"/>
    </source>
</evidence>
<reference evidence="11 12" key="1">
    <citation type="submission" date="2024-06" db="EMBL/GenBank/DDBJ databases">
        <title>Genomic Encyclopedia of Type Strains, Phase V (KMG-V): Genome sequencing to study the core and pangenomes of soil and plant-associated prokaryotes.</title>
        <authorList>
            <person name="Whitman W."/>
        </authorList>
    </citation>
    <scope>NUCLEOTIDE SEQUENCE [LARGE SCALE GENOMIC DNA]</scope>
    <source>
        <strain evidence="11 12">NE40</strain>
    </source>
</reference>
<feature type="transmembrane region" description="Helical" evidence="8">
    <location>
        <begin position="21"/>
        <end position="39"/>
    </location>
</feature>
<feature type="domain" description="HAMP" evidence="10">
    <location>
        <begin position="351"/>
        <end position="399"/>
    </location>
</feature>
<dbReference type="Proteomes" id="UP001549366">
    <property type="component" value="Unassembled WGS sequence"/>
</dbReference>
<dbReference type="Pfam" id="PF13675">
    <property type="entry name" value="PilJ"/>
    <property type="match status" value="1"/>
</dbReference>
<comment type="caution">
    <text evidence="11">The sequence shown here is derived from an EMBL/GenBank/DDBJ whole genome shotgun (WGS) entry which is preliminary data.</text>
</comment>
<evidence type="ECO:0000256" key="7">
    <source>
        <dbReference type="PROSITE-ProRule" id="PRU00284"/>
    </source>
</evidence>
<keyword evidence="3 8" id="KW-1133">Transmembrane helix</keyword>
<protein>
    <submittedName>
        <fullName evidence="11">Twitching motility protein PilJ</fullName>
    </submittedName>
</protein>
<keyword evidence="4 8" id="KW-0472">Membrane</keyword>
<keyword evidence="12" id="KW-1185">Reference proteome</keyword>
<evidence type="ECO:0000256" key="8">
    <source>
        <dbReference type="SAM" id="Phobius"/>
    </source>
</evidence>
<dbReference type="SUPFAM" id="SSF58104">
    <property type="entry name" value="Methyl-accepting chemotaxis protein (MCP) signaling domain"/>
    <property type="match status" value="1"/>
</dbReference>
<dbReference type="InterPro" id="IPR004089">
    <property type="entry name" value="MCPsignal_dom"/>
</dbReference>
<gene>
    <name evidence="11" type="ORF">V5J35_002698</name>
</gene>
<feature type="domain" description="Methyl-accepting transducer" evidence="9">
    <location>
        <begin position="404"/>
        <end position="640"/>
    </location>
</feature>
<accession>A0ABV2SIA7</accession>
<evidence type="ECO:0000256" key="1">
    <source>
        <dbReference type="ARBA" id="ARBA00004141"/>
    </source>
</evidence>
<evidence type="ECO:0000256" key="5">
    <source>
        <dbReference type="ARBA" id="ARBA00023224"/>
    </source>
</evidence>
<organism evidence="11 12">
    <name type="scientific">Endozoicomonas lisbonensis</name>
    <dbReference type="NCBI Taxonomy" id="3120522"/>
    <lineage>
        <taxon>Bacteria</taxon>
        <taxon>Pseudomonadati</taxon>
        <taxon>Pseudomonadota</taxon>
        <taxon>Gammaproteobacteria</taxon>
        <taxon>Oceanospirillales</taxon>
        <taxon>Endozoicomonadaceae</taxon>
        <taxon>Endozoicomonas</taxon>
    </lineage>
</organism>
<sequence>MKGINADSAQRRSGNRATAGAITLLIVSLVVMSAAFVYISQENSLSQQLISSSGELRVLSQRISTNSSEAAEGKEEAFTLLREARNEFDKTFNSLNGSDVTVSPYMQPGDISALSQLKSIEASWAELRAGADYILAAEETVLNLHDMAGTLSDTIPQLQVEYDEVIDILLENGTPADQVALAQRQPWLAERIVANVSKVLRGGEDAIMAADTFGRDAKLFGRVLEGMLYGNQAMRINQITDDEALDRLAEIADLFSFVESSVDDILEISPELFQVRAASNMIFTDAQQLLQQTSILQDTFEETARSRFVNETFAIVIGVLAFIALVLVAMSINRATQLRLAETRAQNEANQKAIMRLLNEMENLADGDLTVSATVTEDFTGAIADSINFSIEQLRALVKTINQSAVEVDNSAQKTQSTAIEMAQAAENQAQEISITTQSVNDMSESMRLVSRDAAQSAEVASRSVDIATNGAQVVRNTINGMNIIREQIQDTSRRIKRLGESSREIGDIISLINDIADQTNILSLNAAIQASMAGEAGRGFAVVADEVQRLAERVSGATRQVETLVTAIQNDTNEAVTSMEQTTSQVVSGAQLAQDAGIALAEIEQVSGNLATLVRDISATARNQTESAVQISQRMLTIRDITNQTASGTTATANSVGTLAEMAVEMRQSVSGFRLPDPGLDSSTEAFIGQSVGAEINPDIDDDEFSATA</sequence>
<evidence type="ECO:0000256" key="3">
    <source>
        <dbReference type="ARBA" id="ARBA00022989"/>
    </source>
</evidence>
<evidence type="ECO:0000256" key="6">
    <source>
        <dbReference type="ARBA" id="ARBA00029447"/>
    </source>
</evidence>
<dbReference type="CDD" id="cd11386">
    <property type="entry name" value="MCP_signal"/>
    <property type="match status" value="1"/>
</dbReference>
<name>A0ABV2SIA7_9GAMM</name>
<dbReference type="Pfam" id="PF00015">
    <property type="entry name" value="MCPsignal"/>
    <property type="match status" value="1"/>
</dbReference>
<dbReference type="InterPro" id="IPR029095">
    <property type="entry name" value="NarX-like_N"/>
</dbReference>